<evidence type="ECO:0000259" key="6">
    <source>
        <dbReference type="Pfam" id="PF01061"/>
    </source>
</evidence>
<name>A0ABY8WUY2_9ACTN</name>
<keyword evidence="2 5" id="KW-0812">Transmembrane</keyword>
<dbReference type="PANTHER" id="PTHR43077:SF11">
    <property type="entry name" value="TRANSPORT PERMEASE YVFS-RELATED"/>
    <property type="match status" value="1"/>
</dbReference>
<keyword evidence="3 5" id="KW-1133">Transmembrane helix</keyword>
<accession>A0ABY8WUY2</accession>
<dbReference type="Pfam" id="PF01061">
    <property type="entry name" value="ABC2_membrane"/>
    <property type="match status" value="1"/>
</dbReference>
<evidence type="ECO:0000313" key="7">
    <source>
        <dbReference type="EMBL" id="WIM99750.1"/>
    </source>
</evidence>
<dbReference type="Proteomes" id="UP001240150">
    <property type="component" value="Chromosome"/>
</dbReference>
<evidence type="ECO:0000256" key="3">
    <source>
        <dbReference type="ARBA" id="ARBA00022989"/>
    </source>
</evidence>
<evidence type="ECO:0000256" key="1">
    <source>
        <dbReference type="ARBA" id="ARBA00004141"/>
    </source>
</evidence>
<keyword evidence="8" id="KW-1185">Reference proteome</keyword>
<feature type="transmembrane region" description="Helical" evidence="5">
    <location>
        <begin position="159"/>
        <end position="178"/>
    </location>
</feature>
<sequence>MSAYLRVELTRMFRDGGYLMLSLVLPVAVYLLLHRTAGTGGDHAGAVARVVSAAAFGALGVAVNSCTSIAEDRARGWLRQLRLTPLSPVQVVLGRAGCTLAVVILPVVAVGVAGATAGGVTLAPGAWLGTALVLWFAVTPIALLGLALGYLVRPAVAQILGTVCYLVLTGLGGLFVPLTEVPGWVAAIGRSSPTYRYSQVAADAALGTAPQWSAIAVLLGWTVVGAGLAALAYRGTGRKL</sequence>
<feature type="domain" description="ABC-2 type transporter transmembrane" evidence="6">
    <location>
        <begin position="4"/>
        <end position="195"/>
    </location>
</feature>
<feature type="transmembrane region" description="Helical" evidence="5">
    <location>
        <begin position="91"/>
        <end position="114"/>
    </location>
</feature>
<feature type="transmembrane region" description="Helical" evidence="5">
    <location>
        <begin position="126"/>
        <end position="152"/>
    </location>
</feature>
<dbReference type="InterPro" id="IPR051328">
    <property type="entry name" value="T7SS_ABC-Transporter"/>
</dbReference>
<evidence type="ECO:0000256" key="4">
    <source>
        <dbReference type="ARBA" id="ARBA00023136"/>
    </source>
</evidence>
<keyword evidence="4 5" id="KW-0472">Membrane</keyword>
<feature type="transmembrane region" description="Helical" evidence="5">
    <location>
        <begin position="46"/>
        <end position="70"/>
    </location>
</feature>
<dbReference type="PANTHER" id="PTHR43077">
    <property type="entry name" value="TRANSPORT PERMEASE YVFS-RELATED"/>
    <property type="match status" value="1"/>
</dbReference>
<dbReference type="EMBL" id="CP126980">
    <property type="protein sequence ID" value="WIM99750.1"/>
    <property type="molecule type" value="Genomic_DNA"/>
</dbReference>
<feature type="transmembrane region" description="Helical" evidence="5">
    <location>
        <begin position="16"/>
        <end position="34"/>
    </location>
</feature>
<organism evidence="7 8">
    <name type="scientific">Actinoplanes oblitus</name>
    <dbReference type="NCBI Taxonomy" id="3040509"/>
    <lineage>
        <taxon>Bacteria</taxon>
        <taxon>Bacillati</taxon>
        <taxon>Actinomycetota</taxon>
        <taxon>Actinomycetes</taxon>
        <taxon>Micromonosporales</taxon>
        <taxon>Micromonosporaceae</taxon>
        <taxon>Actinoplanes</taxon>
    </lineage>
</organism>
<evidence type="ECO:0000256" key="2">
    <source>
        <dbReference type="ARBA" id="ARBA00022692"/>
    </source>
</evidence>
<protein>
    <submittedName>
        <fullName evidence="7">ABC transporter permease</fullName>
    </submittedName>
</protein>
<dbReference type="RefSeq" id="WP_284921188.1">
    <property type="nucleotide sequence ID" value="NZ_CP126980.1"/>
</dbReference>
<gene>
    <name evidence="7" type="ORF">ACTOB_003412</name>
</gene>
<evidence type="ECO:0000256" key="5">
    <source>
        <dbReference type="SAM" id="Phobius"/>
    </source>
</evidence>
<feature type="transmembrane region" description="Helical" evidence="5">
    <location>
        <begin position="212"/>
        <end position="233"/>
    </location>
</feature>
<dbReference type="InterPro" id="IPR013525">
    <property type="entry name" value="ABC2_TM"/>
</dbReference>
<reference evidence="7 8" key="1">
    <citation type="submission" date="2023-06" db="EMBL/GenBank/DDBJ databases">
        <authorList>
            <person name="Yushchuk O."/>
            <person name="Binda E."/>
            <person name="Ruckert-Reed C."/>
            <person name="Fedorenko V."/>
            <person name="Kalinowski J."/>
            <person name="Marinelli F."/>
        </authorList>
    </citation>
    <scope>NUCLEOTIDE SEQUENCE [LARGE SCALE GENOMIC DNA]</scope>
    <source>
        <strain evidence="7 8">NRRL 3884</strain>
    </source>
</reference>
<evidence type="ECO:0000313" key="8">
    <source>
        <dbReference type="Proteomes" id="UP001240150"/>
    </source>
</evidence>
<comment type="subcellular location">
    <subcellularLocation>
        <location evidence="1">Membrane</location>
        <topology evidence="1">Multi-pass membrane protein</topology>
    </subcellularLocation>
</comment>
<proteinExistence type="predicted"/>